<dbReference type="Proteomes" id="UP000533724">
    <property type="component" value="Unassembled WGS sequence"/>
</dbReference>
<gene>
    <name evidence="1" type="ORF">GGE15_002629</name>
</gene>
<dbReference type="AlphaFoldDB" id="A0A7W6UJR0"/>
<organism evidence="1 2">
    <name type="scientific">Rhizobium esperanzae</name>
    <dbReference type="NCBI Taxonomy" id="1967781"/>
    <lineage>
        <taxon>Bacteria</taxon>
        <taxon>Pseudomonadati</taxon>
        <taxon>Pseudomonadota</taxon>
        <taxon>Alphaproteobacteria</taxon>
        <taxon>Hyphomicrobiales</taxon>
        <taxon>Rhizobiaceae</taxon>
        <taxon>Rhizobium/Agrobacterium group</taxon>
        <taxon>Rhizobium</taxon>
    </lineage>
</organism>
<evidence type="ECO:0000313" key="2">
    <source>
        <dbReference type="Proteomes" id="UP000533724"/>
    </source>
</evidence>
<dbReference type="EMBL" id="JACIHI010000005">
    <property type="protein sequence ID" value="MBB4439365.1"/>
    <property type="molecule type" value="Genomic_DNA"/>
</dbReference>
<proteinExistence type="predicted"/>
<evidence type="ECO:0000313" key="1">
    <source>
        <dbReference type="EMBL" id="MBB4439365.1"/>
    </source>
</evidence>
<comment type="caution">
    <text evidence="1">The sequence shown here is derived from an EMBL/GenBank/DDBJ whole genome shotgun (WGS) entry which is preliminary data.</text>
</comment>
<accession>A0A7W6UJR0</accession>
<evidence type="ECO:0008006" key="3">
    <source>
        <dbReference type="Google" id="ProtNLM"/>
    </source>
</evidence>
<name>A0A7W6UJR0_9HYPH</name>
<protein>
    <recommendedName>
        <fullName evidence="3">GNAT family N-acetyltransferase</fullName>
    </recommendedName>
</protein>
<reference evidence="1 2" key="1">
    <citation type="submission" date="2020-08" db="EMBL/GenBank/DDBJ databases">
        <title>Genomic Encyclopedia of Type Strains, Phase IV (KMG-V): Genome sequencing to study the core and pangenomes of soil and plant-associated prokaryotes.</title>
        <authorList>
            <person name="Whitman W."/>
        </authorList>
    </citation>
    <scope>NUCLEOTIDE SEQUENCE [LARGE SCALE GENOMIC DNA]</scope>
    <source>
        <strain evidence="1 2">SEMIA 414</strain>
    </source>
</reference>
<sequence length="50" mass="5629">MPDQDVIIRPAARGDLADLMTLYRHLNPTDPVLDEAITEERFPPSWPSPA</sequence>